<dbReference type="EMBL" id="MUAU01000188">
    <property type="protein sequence ID" value="OOR71595.1"/>
    <property type="molecule type" value="Genomic_DNA"/>
</dbReference>
<gene>
    <name evidence="1" type="ORF">BLX06_29785</name>
</gene>
<evidence type="ECO:0000313" key="2">
    <source>
        <dbReference type="Proteomes" id="UP000190641"/>
    </source>
</evidence>
<comment type="caution">
    <text evidence="1">The sequence shown here is derived from an EMBL/GenBank/DDBJ whole genome shotgun (WGS) entry which is preliminary data.</text>
</comment>
<sequence length="225" mass="26535">MTKKFRLSNEEEKQFNQLLTTDDFAEILAIIWRYGSKRKGYFSIRNKKKEIPERFRELVVRSNSLRYCKREREGKVNFWEIGINESHPLVKKIEEMNWTPISEKNRTFPQGIFNEKVFVATYIRLLHDLGTVHGQDKGKLYKRARLRIHGSVDVLNNIARVLHCELGVGLKRIQTDGKIPQAKQIYYQSKKEIPLILEFAGAIESLHRFYDFHLGYIYTNGSKKV</sequence>
<protein>
    <submittedName>
        <fullName evidence="1">Uncharacterized protein</fullName>
    </submittedName>
</protein>
<evidence type="ECO:0000313" key="1">
    <source>
        <dbReference type="EMBL" id="OOR71595.1"/>
    </source>
</evidence>
<reference evidence="1 2" key="1">
    <citation type="submission" date="2017-01" db="EMBL/GenBank/DDBJ databases">
        <title>Bacillus cereus isolates.</title>
        <authorList>
            <person name="Beno S.M."/>
        </authorList>
    </citation>
    <scope>NUCLEOTIDE SEQUENCE [LARGE SCALE GENOMIC DNA]</scope>
    <source>
        <strain evidence="1 2">FSL K6-1030</strain>
    </source>
</reference>
<name>A0A9X6GCR5_BACCE</name>
<dbReference type="RefSeq" id="WP_078187685.1">
    <property type="nucleotide sequence ID" value="NZ_MUAU01000188.1"/>
</dbReference>
<dbReference type="Proteomes" id="UP000190641">
    <property type="component" value="Unassembled WGS sequence"/>
</dbReference>
<accession>A0A9X6GCR5</accession>
<dbReference type="AlphaFoldDB" id="A0A9X6GCR5"/>
<organism evidence="1 2">
    <name type="scientific">Bacillus cereus</name>
    <dbReference type="NCBI Taxonomy" id="1396"/>
    <lineage>
        <taxon>Bacteria</taxon>
        <taxon>Bacillati</taxon>
        <taxon>Bacillota</taxon>
        <taxon>Bacilli</taxon>
        <taxon>Bacillales</taxon>
        <taxon>Bacillaceae</taxon>
        <taxon>Bacillus</taxon>
        <taxon>Bacillus cereus group</taxon>
    </lineage>
</organism>
<proteinExistence type="predicted"/>